<organism evidence="2 3">
    <name type="scientific">Methanoregula formicica (strain DSM 22288 / NBRC 105244 / SMSP)</name>
    <dbReference type="NCBI Taxonomy" id="593750"/>
    <lineage>
        <taxon>Archaea</taxon>
        <taxon>Methanobacteriati</taxon>
        <taxon>Methanobacteriota</taxon>
        <taxon>Stenosarchaea group</taxon>
        <taxon>Methanomicrobia</taxon>
        <taxon>Methanomicrobiales</taxon>
        <taxon>Methanoregulaceae</taxon>
        <taxon>Methanoregula</taxon>
    </lineage>
</organism>
<reference evidence="2 3" key="2">
    <citation type="journal article" date="2014" name="Genome Announc.">
        <title>Complete Genome Sequence of Methanoregula formicica SMSPT, a Mesophilic Hydrogenotrophic Methanogen Isolated from a Methanogenic Upflow Anaerobic Sludge Blanket Reactor.</title>
        <authorList>
            <person name="Yamamoto K."/>
            <person name="Tamaki H."/>
            <person name="Cadillo-Quiroz H."/>
            <person name="Imachi H."/>
            <person name="Kyrpides N."/>
            <person name="Woyke T."/>
            <person name="Goodwin L."/>
            <person name="Zinder S.H."/>
            <person name="Kamagata Y."/>
            <person name="Liu W.T."/>
        </authorList>
    </citation>
    <scope>NUCLEOTIDE SEQUENCE [LARGE SCALE GENOMIC DNA]</scope>
    <source>
        <strain evidence="3">DSM 22288 / NBRC 105244 / SMSP</strain>
    </source>
</reference>
<evidence type="ECO:0000313" key="2">
    <source>
        <dbReference type="EMBL" id="AGB03795.1"/>
    </source>
</evidence>
<dbReference type="Proteomes" id="UP000010824">
    <property type="component" value="Chromosome"/>
</dbReference>
<sequence length="321" mass="34542" precursor="true">MKSAIPILILFLAASCLAFPAAAEVYYSASTPQIITKGDTFVVSGIGAKNSTVALWIIGREYFDVRTVTPDRYGNFSLVYKPTDTMKFQNGQYAVVLQDPGQSRSFEIGPGRDTGGNLTVMNRGKIIFRLGRMEDLPGNVQREAEALASSARLEGVDDIFLVRYFSVEKPSIYFDGIIPASDSRLPDTTTGEKIVISGTTNLRGDDAIHAVISDAGSGTAITTKDIAILPGSSLNRWSYVLEEPGLEPGKYRITLSSAAMGGEKSAMAYVTVKNADGRAPTHQPPVPLPPSEASLPDWLDKLLILGIIFVGAVIVYTLTKE</sequence>
<dbReference type="InParanoid" id="L0HIE2"/>
<keyword evidence="1" id="KW-0472">Membrane</keyword>
<keyword evidence="1" id="KW-1133">Transmembrane helix</keyword>
<dbReference type="OrthoDB" id="119653at2157"/>
<keyword evidence="1" id="KW-0812">Transmembrane</keyword>
<dbReference type="HOGENOM" id="CLU_074999_0_0_2"/>
<reference evidence="3" key="1">
    <citation type="submission" date="2011-12" db="EMBL/GenBank/DDBJ databases">
        <title>Complete sequence of Methanoregula formicicum SMSP.</title>
        <authorList>
            <person name="Lucas S."/>
            <person name="Han J."/>
            <person name="Lapidus A."/>
            <person name="Cheng J.-F."/>
            <person name="Goodwin L."/>
            <person name="Pitluck S."/>
            <person name="Peters L."/>
            <person name="Ovchinnikova G."/>
            <person name="Teshima H."/>
            <person name="Detter J.C."/>
            <person name="Han C."/>
            <person name="Tapia R."/>
            <person name="Land M."/>
            <person name="Hauser L."/>
            <person name="Kyrpides N."/>
            <person name="Ivanova N."/>
            <person name="Pagani I."/>
            <person name="Imachi H."/>
            <person name="Tamaki H."/>
            <person name="Sekiguchi Y."/>
            <person name="Kamagata Y."/>
            <person name="Cadillo-Quiroz H."/>
            <person name="Zinder S."/>
            <person name="Liu W.-T."/>
            <person name="Woyke T."/>
        </authorList>
    </citation>
    <scope>NUCLEOTIDE SEQUENCE [LARGE SCALE GENOMIC DNA]</scope>
    <source>
        <strain evidence="3">DSM 22288 / NBRC 105244 / SMSP</strain>
    </source>
</reference>
<feature type="transmembrane region" description="Helical" evidence="1">
    <location>
        <begin position="298"/>
        <end position="318"/>
    </location>
</feature>
<dbReference type="PROSITE" id="PS51257">
    <property type="entry name" value="PROKAR_LIPOPROTEIN"/>
    <property type="match status" value="1"/>
</dbReference>
<dbReference type="eggNOG" id="arCOG03906">
    <property type="taxonomic scope" value="Archaea"/>
</dbReference>
<gene>
    <name evidence="2" type="ordered locus">Metfor_2812</name>
</gene>
<dbReference type="GeneID" id="14308595"/>
<dbReference type="AlphaFoldDB" id="L0HIE2"/>
<dbReference type="KEGG" id="mfo:Metfor_2812"/>
<evidence type="ECO:0000256" key="1">
    <source>
        <dbReference type="SAM" id="Phobius"/>
    </source>
</evidence>
<dbReference type="EMBL" id="CP003167">
    <property type="protein sequence ID" value="AGB03795.1"/>
    <property type="molecule type" value="Genomic_DNA"/>
</dbReference>
<protein>
    <submittedName>
        <fullName evidence="2">Uncharacterized protein</fullName>
    </submittedName>
</protein>
<keyword evidence="3" id="KW-1185">Reference proteome</keyword>
<dbReference type="RefSeq" id="WP_015286757.1">
    <property type="nucleotide sequence ID" value="NC_019943.1"/>
</dbReference>
<evidence type="ECO:0000313" key="3">
    <source>
        <dbReference type="Proteomes" id="UP000010824"/>
    </source>
</evidence>
<proteinExistence type="predicted"/>
<name>L0HIE2_METFS</name>
<accession>L0HIE2</accession>